<dbReference type="Proteomes" id="UP001519460">
    <property type="component" value="Unassembled WGS sequence"/>
</dbReference>
<name>A0ABD0KP27_9CAEN</name>
<comment type="caution">
    <text evidence="1">The sequence shown here is derived from an EMBL/GenBank/DDBJ whole genome shotgun (WGS) entry which is preliminary data.</text>
</comment>
<gene>
    <name evidence="1" type="ORF">BaRGS_00019669</name>
</gene>
<organism evidence="1 2">
    <name type="scientific">Batillaria attramentaria</name>
    <dbReference type="NCBI Taxonomy" id="370345"/>
    <lineage>
        <taxon>Eukaryota</taxon>
        <taxon>Metazoa</taxon>
        <taxon>Spiralia</taxon>
        <taxon>Lophotrochozoa</taxon>
        <taxon>Mollusca</taxon>
        <taxon>Gastropoda</taxon>
        <taxon>Caenogastropoda</taxon>
        <taxon>Sorbeoconcha</taxon>
        <taxon>Cerithioidea</taxon>
        <taxon>Batillariidae</taxon>
        <taxon>Batillaria</taxon>
    </lineage>
</organism>
<evidence type="ECO:0000313" key="2">
    <source>
        <dbReference type="Proteomes" id="UP001519460"/>
    </source>
</evidence>
<dbReference type="AlphaFoldDB" id="A0ABD0KP27"/>
<evidence type="ECO:0000313" key="1">
    <source>
        <dbReference type="EMBL" id="KAK7489008.1"/>
    </source>
</evidence>
<protein>
    <submittedName>
        <fullName evidence="1">Uncharacterized protein</fullName>
    </submittedName>
</protein>
<reference evidence="1 2" key="1">
    <citation type="journal article" date="2023" name="Sci. Data">
        <title>Genome assembly of the Korean intertidal mud-creeper Batillaria attramentaria.</title>
        <authorList>
            <person name="Patra A.K."/>
            <person name="Ho P.T."/>
            <person name="Jun S."/>
            <person name="Lee S.J."/>
            <person name="Kim Y."/>
            <person name="Won Y.J."/>
        </authorList>
    </citation>
    <scope>NUCLEOTIDE SEQUENCE [LARGE SCALE GENOMIC DNA]</scope>
    <source>
        <strain evidence="1">Wonlab-2016</strain>
    </source>
</reference>
<keyword evidence="2" id="KW-1185">Reference proteome</keyword>
<proteinExistence type="predicted"/>
<dbReference type="EMBL" id="JACVVK020000143">
    <property type="protein sequence ID" value="KAK7489008.1"/>
    <property type="molecule type" value="Genomic_DNA"/>
</dbReference>
<sequence length="98" mass="11096">MVSVKYGPPSLRTRQHRDCQLWNAVTVMSRAPDEGEIWVALMTADTVHWTTNTTSNVQSAFQSLSCPEFAPLNFIISIFTRGSVSRTARRYSRVAILY</sequence>
<accession>A0ABD0KP27</accession>